<keyword evidence="1" id="KW-0472">Membrane</keyword>
<dbReference type="RefSeq" id="WP_200271484.1">
    <property type="nucleotide sequence ID" value="NZ_JAENIJ010000021.1"/>
</dbReference>
<feature type="transmembrane region" description="Helical" evidence="1">
    <location>
        <begin position="190"/>
        <end position="209"/>
    </location>
</feature>
<evidence type="ECO:0000313" key="3">
    <source>
        <dbReference type="Proteomes" id="UP000603141"/>
    </source>
</evidence>
<dbReference type="EMBL" id="JAENIJ010000021">
    <property type="protein sequence ID" value="MBK1883386.1"/>
    <property type="molecule type" value="Genomic_DNA"/>
</dbReference>
<proteinExistence type="predicted"/>
<feature type="transmembrane region" description="Helical" evidence="1">
    <location>
        <begin position="35"/>
        <end position="53"/>
    </location>
</feature>
<name>A0A934VRM9_9BACT</name>
<comment type="caution">
    <text evidence="2">The sequence shown here is derived from an EMBL/GenBank/DDBJ whole genome shotgun (WGS) entry which is preliminary data.</text>
</comment>
<feature type="transmembrane region" description="Helical" evidence="1">
    <location>
        <begin position="159"/>
        <end position="178"/>
    </location>
</feature>
<keyword evidence="1" id="KW-1133">Transmembrane helix</keyword>
<feature type="transmembrane region" description="Helical" evidence="1">
    <location>
        <begin position="68"/>
        <end position="86"/>
    </location>
</feature>
<accession>A0A934VRM9</accession>
<feature type="transmembrane region" description="Helical" evidence="1">
    <location>
        <begin position="98"/>
        <end position="115"/>
    </location>
</feature>
<dbReference type="Proteomes" id="UP000603141">
    <property type="component" value="Unassembled WGS sequence"/>
</dbReference>
<keyword evidence="1" id="KW-0812">Transmembrane</keyword>
<protein>
    <submittedName>
        <fullName evidence="2">Uncharacterized protein</fullName>
    </submittedName>
</protein>
<organism evidence="2 3">
    <name type="scientific">Luteolibacter pohnpeiensis</name>
    <dbReference type="NCBI Taxonomy" id="454153"/>
    <lineage>
        <taxon>Bacteria</taxon>
        <taxon>Pseudomonadati</taxon>
        <taxon>Verrucomicrobiota</taxon>
        <taxon>Verrucomicrobiia</taxon>
        <taxon>Verrucomicrobiales</taxon>
        <taxon>Verrucomicrobiaceae</taxon>
        <taxon>Luteolibacter</taxon>
    </lineage>
</organism>
<evidence type="ECO:0000313" key="2">
    <source>
        <dbReference type="EMBL" id="MBK1883386.1"/>
    </source>
</evidence>
<gene>
    <name evidence="2" type="ORF">JIN85_13250</name>
</gene>
<dbReference type="AlphaFoldDB" id="A0A934VRM9"/>
<feature type="transmembrane region" description="Helical" evidence="1">
    <location>
        <begin position="229"/>
        <end position="247"/>
    </location>
</feature>
<reference evidence="2" key="1">
    <citation type="submission" date="2021-01" db="EMBL/GenBank/DDBJ databases">
        <title>Modified the classification status of verrucomicrobia.</title>
        <authorList>
            <person name="Feng X."/>
        </authorList>
    </citation>
    <scope>NUCLEOTIDE SEQUENCE</scope>
    <source>
        <strain evidence="2">KCTC 22041</strain>
    </source>
</reference>
<evidence type="ECO:0000256" key="1">
    <source>
        <dbReference type="SAM" id="Phobius"/>
    </source>
</evidence>
<sequence>MDVVRIIPVALSSPDPACAIQFGRGRGPSDAKVTFMKWLTIVVPVLCLIGGFVDEFFPLPFSNKEFGIMENLTVLFLALSILILLFRGFRGFGKMRPLDRMVLIVLLLGSIYFLGEEISWGQHFFGFHTPEGYRELNYQGETNLHNLGGELNKKLFDRLPRLIVGIGVFFSGIIFPFIPNKLPEWIRRYVPGKDVVFTSILAVGISLPSKVYRMITGVKDGFDAGEAKEMYIALFILLFCLAFLRMLKKERQNSVSVPN</sequence>
<keyword evidence="3" id="KW-1185">Reference proteome</keyword>